<gene>
    <name evidence="9" type="ORF">OYC64_009806</name>
</gene>
<evidence type="ECO:0000313" key="9">
    <source>
        <dbReference type="EMBL" id="KAL3061728.1"/>
    </source>
</evidence>
<evidence type="ECO:0000256" key="2">
    <source>
        <dbReference type="ARBA" id="ARBA00022530"/>
    </source>
</evidence>
<dbReference type="GO" id="GO:0007338">
    <property type="term" value="P:single fertilization"/>
    <property type="evidence" value="ECO:0007669"/>
    <property type="project" value="UniProtKB-KW"/>
</dbReference>
<comment type="caution">
    <text evidence="9">The sequence shown here is derived from an EMBL/GenBank/DDBJ whole genome shotgun (WGS) entry which is preliminary data.</text>
</comment>
<evidence type="ECO:0000256" key="1">
    <source>
        <dbReference type="ARBA" id="ARBA00004251"/>
    </source>
</evidence>
<dbReference type="AlphaFoldDB" id="A0ABD2H8S2"/>
<dbReference type="InterPro" id="IPR001507">
    <property type="entry name" value="ZP_dom"/>
</dbReference>
<dbReference type="InterPro" id="IPR051148">
    <property type="entry name" value="Zona_Pellucida_Domain_gp"/>
</dbReference>
<evidence type="ECO:0000256" key="3">
    <source>
        <dbReference type="ARBA" id="ARBA00022685"/>
    </source>
</evidence>
<dbReference type="InterPro" id="IPR042235">
    <property type="entry name" value="ZP-C_dom"/>
</dbReference>
<comment type="subcellular location">
    <subcellularLocation>
        <location evidence="1">Cell membrane</location>
        <topology evidence="1">Single-pass type I membrane protein</topology>
    </subcellularLocation>
    <subcellularLocation>
        <location evidence="7">Zona pellucida</location>
    </subcellularLocation>
</comment>
<dbReference type="PANTHER" id="PTHR23343">
    <property type="entry name" value="ZONA PELLUCIDA SPERM-BINDING PROTEIN"/>
    <property type="match status" value="1"/>
</dbReference>
<evidence type="ECO:0000256" key="7">
    <source>
        <dbReference type="ARBA" id="ARBA00024183"/>
    </source>
</evidence>
<dbReference type="GO" id="GO:0035805">
    <property type="term" value="C:egg coat"/>
    <property type="evidence" value="ECO:0007669"/>
    <property type="project" value="UniProtKB-SubCell"/>
</dbReference>
<sequence length="71" mass="7635">MFTFVNANSMEPLSEQVFIHCSTAVCTSGAGRSCEPSCFRKRRDVRAADKSKAQSKVVVSVGPVIMGAPQQ</sequence>
<organism evidence="9 10">
    <name type="scientific">Pagothenia borchgrevinki</name>
    <name type="common">Bald rockcod</name>
    <name type="synonym">Trematomus borchgrevinki</name>
    <dbReference type="NCBI Taxonomy" id="8213"/>
    <lineage>
        <taxon>Eukaryota</taxon>
        <taxon>Metazoa</taxon>
        <taxon>Chordata</taxon>
        <taxon>Craniata</taxon>
        <taxon>Vertebrata</taxon>
        <taxon>Euteleostomi</taxon>
        <taxon>Actinopterygii</taxon>
        <taxon>Neopterygii</taxon>
        <taxon>Teleostei</taxon>
        <taxon>Neoteleostei</taxon>
        <taxon>Acanthomorphata</taxon>
        <taxon>Eupercaria</taxon>
        <taxon>Perciformes</taxon>
        <taxon>Notothenioidei</taxon>
        <taxon>Nototheniidae</taxon>
        <taxon>Pagothenia</taxon>
    </lineage>
</organism>
<dbReference type="PANTHER" id="PTHR23343:SF31">
    <property type="entry name" value="ZONA PELLUCIDA SPERM-BINDING PROTEIN 4"/>
    <property type="match status" value="1"/>
</dbReference>
<dbReference type="EMBL" id="JBIYXZ010002072">
    <property type="protein sequence ID" value="KAL3061728.1"/>
    <property type="molecule type" value="Genomic_DNA"/>
</dbReference>
<proteinExistence type="predicted"/>
<dbReference type="GO" id="GO:0005886">
    <property type="term" value="C:plasma membrane"/>
    <property type="evidence" value="ECO:0007669"/>
    <property type="project" value="UniProtKB-SubCell"/>
</dbReference>
<keyword evidence="5" id="KW-1133">Transmembrane helix</keyword>
<dbReference type="PROSITE" id="PS51034">
    <property type="entry name" value="ZP_2"/>
    <property type="match status" value="1"/>
</dbReference>
<evidence type="ECO:0000256" key="4">
    <source>
        <dbReference type="ARBA" id="ARBA00022692"/>
    </source>
</evidence>
<feature type="domain" description="ZP" evidence="8">
    <location>
        <begin position="1"/>
        <end position="41"/>
    </location>
</feature>
<reference evidence="9 10" key="2">
    <citation type="journal article" date="2024" name="G3 (Bethesda)">
        <title>The genome of the cryopelagic Antarctic bald notothen, Trematomus borchgrevinki.</title>
        <authorList>
            <person name="Rayamajhi N."/>
            <person name="Rivera-Colon A.G."/>
            <person name="Minhas B.F."/>
            <person name="Cheng C.C."/>
            <person name="Catchen J.M."/>
        </authorList>
    </citation>
    <scope>NUCLEOTIDE SEQUENCE [LARGE SCALE GENOMIC DNA]</scope>
    <source>
        <strain evidence="9">AGRC-2024</strain>
    </source>
</reference>
<evidence type="ECO:0000256" key="5">
    <source>
        <dbReference type="ARBA" id="ARBA00022989"/>
    </source>
</evidence>
<accession>A0ABD2H8S2</accession>
<dbReference type="Gene3D" id="2.60.40.4100">
    <property type="entry name" value="Zona pellucida, ZP-C domain"/>
    <property type="match status" value="1"/>
</dbReference>
<reference evidence="9 10" key="1">
    <citation type="journal article" date="2022" name="G3 (Bethesda)">
        <title>Evaluating Illumina-, Nanopore-, and PacBio-based genome assembly strategies with the bald notothen, Trematomus borchgrevinki.</title>
        <authorList>
            <person name="Rayamajhi N."/>
            <person name="Cheng C.C."/>
            <person name="Catchen J.M."/>
        </authorList>
    </citation>
    <scope>NUCLEOTIDE SEQUENCE [LARGE SCALE GENOMIC DNA]</scope>
    <source>
        <strain evidence="9">AGRC-2024</strain>
    </source>
</reference>
<dbReference type="Proteomes" id="UP001619887">
    <property type="component" value="Unassembled WGS sequence"/>
</dbReference>
<keyword evidence="4" id="KW-0812">Transmembrane</keyword>
<keyword evidence="6" id="KW-0278">Fertilization</keyword>
<protein>
    <recommendedName>
        <fullName evidence="8">ZP domain-containing protein</fullName>
    </recommendedName>
</protein>
<keyword evidence="10" id="KW-1185">Reference proteome</keyword>
<keyword evidence="5" id="KW-0472">Membrane</keyword>
<evidence type="ECO:0000313" key="10">
    <source>
        <dbReference type="Proteomes" id="UP001619887"/>
    </source>
</evidence>
<evidence type="ECO:0000259" key="8">
    <source>
        <dbReference type="PROSITE" id="PS51034"/>
    </source>
</evidence>
<name>A0ABD2H8S2_PAGBO</name>
<evidence type="ECO:0000256" key="6">
    <source>
        <dbReference type="ARBA" id="ARBA00023279"/>
    </source>
</evidence>
<keyword evidence="3" id="KW-0165">Cleavage on pair of basic residues</keyword>
<keyword evidence="2" id="KW-0272">Extracellular matrix</keyword>
<keyword evidence="2" id="KW-0964">Secreted</keyword>